<keyword evidence="2 10" id="KW-1003">Cell membrane</keyword>
<dbReference type="EMBL" id="PNHE01000003">
    <property type="protein sequence ID" value="PMC59022.1"/>
    <property type="molecule type" value="Genomic_DNA"/>
</dbReference>
<name>A0A1G8JXF3_9LACT</name>
<dbReference type="HAMAP" id="MF_01499">
    <property type="entry name" value="DacA"/>
    <property type="match status" value="1"/>
</dbReference>
<comment type="catalytic activity">
    <reaction evidence="1 10">
        <text>2 ATP = 3',3'-c-di-AMP + 2 diphosphate</text>
        <dbReference type="Rhea" id="RHEA:35655"/>
        <dbReference type="ChEBI" id="CHEBI:30616"/>
        <dbReference type="ChEBI" id="CHEBI:33019"/>
        <dbReference type="ChEBI" id="CHEBI:71500"/>
        <dbReference type="EC" id="2.7.7.85"/>
    </reaction>
</comment>
<evidence type="ECO:0000256" key="2">
    <source>
        <dbReference type="ARBA" id="ARBA00022475"/>
    </source>
</evidence>
<dbReference type="InterPro" id="IPR045585">
    <property type="entry name" value="CdaA_N"/>
</dbReference>
<dbReference type="Pfam" id="PF02457">
    <property type="entry name" value="DAC"/>
    <property type="match status" value="1"/>
</dbReference>
<evidence type="ECO:0000256" key="8">
    <source>
        <dbReference type="ARBA" id="ARBA00022989"/>
    </source>
</evidence>
<dbReference type="InterPro" id="IPR014046">
    <property type="entry name" value="C-di-AMP_synthase"/>
</dbReference>
<comment type="subunit">
    <text evidence="10">Probably a homodimer.</text>
</comment>
<accession>A0A1G8JXF3</accession>
<evidence type="ECO:0000256" key="4">
    <source>
        <dbReference type="ARBA" id="ARBA00022692"/>
    </source>
</evidence>
<dbReference type="Pfam" id="PF19293">
    <property type="entry name" value="CdaA_N"/>
    <property type="match status" value="1"/>
</dbReference>
<dbReference type="PIRSF" id="PIRSF004793">
    <property type="entry name" value="UCP004793"/>
    <property type="match status" value="1"/>
</dbReference>
<dbReference type="InterPro" id="IPR034701">
    <property type="entry name" value="CdaA"/>
</dbReference>
<dbReference type="OrthoDB" id="9807385at2"/>
<dbReference type="Gene3D" id="3.40.1700.10">
    <property type="entry name" value="DNA integrity scanning protein, DisA, N-terminal domain"/>
    <property type="match status" value="1"/>
</dbReference>
<dbReference type="GO" id="GO:0106408">
    <property type="term" value="F:diadenylate cyclase activity"/>
    <property type="evidence" value="ECO:0007669"/>
    <property type="project" value="UniProtKB-EC"/>
</dbReference>
<keyword evidence="5 10" id="KW-0548">Nucleotidyltransferase</keyword>
<evidence type="ECO:0000256" key="5">
    <source>
        <dbReference type="ARBA" id="ARBA00022695"/>
    </source>
</evidence>
<dbReference type="GO" id="GO:0006171">
    <property type="term" value="P:cAMP biosynthetic process"/>
    <property type="evidence" value="ECO:0007669"/>
    <property type="project" value="InterPro"/>
</dbReference>
<reference evidence="12 13" key="1">
    <citation type="submission" date="2017-09" db="EMBL/GenBank/DDBJ databases">
        <title>Bacterial strain isolated from the female urinary microbiota.</title>
        <authorList>
            <person name="Thomas-White K."/>
            <person name="Kumar N."/>
            <person name="Forster S."/>
            <person name="Putonti C."/>
            <person name="Lawley T."/>
            <person name="Wolfe A.J."/>
        </authorList>
    </citation>
    <scope>NUCLEOTIDE SEQUENCE [LARGE SCALE GENOMIC DNA]</scope>
    <source>
        <strain evidence="12 13">UMB0852</strain>
    </source>
</reference>
<dbReference type="InterPro" id="IPR050338">
    <property type="entry name" value="DisA"/>
</dbReference>
<evidence type="ECO:0000256" key="10">
    <source>
        <dbReference type="HAMAP-Rule" id="MF_01499"/>
    </source>
</evidence>
<evidence type="ECO:0000256" key="3">
    <source>
        <dbReference type="ARBA" id="ARBA00022679"/>
    </source>
</evidence>
<feature type="transmembrane region" description="Helical" evidence="10">
    <location>
        <begin position="64"/>
        <end position="83"/>
    </location>
</feature>
<comment type="caution">
    <text evidence="10">Lacks conserved residue(s) required for the propagation of feature annotation.</text>
</comment>
<sequence length="285" mass="31822">MVNWLSGLFTLEVLVQVLDLLLVWFIIYKVLLYFRGTQAINLLKGVAIIIGAKFLSSVTGLVTIDWLLGQVISWGVVALIVLFQPELRKALEMMGRNLFRNKRLTRNPSEQLIEDLQKAILYMSRRKIGALIVIEDEDPMQQYIHTGTQMNSEISDQLLINIFIPNTPLHDGAVIISDFKIAAAACYLPLSKSDMIPKELGTRHRAAIGLGEVSDALVIIVSEETGAISLVKEELLHRDVSRDELHSLLEDYLVVDEDEKQQASGLKGVLQTLTSTFTSRGDHNG</sequence>
<evidence type="ECO:0000256" key="6">
    <source>
        <dbReference type="ARBA" id="ARBA00022741"/>
    </source>
</evidence>
<proteinExistence type="inferred from homology"/>
<dbReference type="RefSeq" id="WP_092084431.1">
    <property type="nucleotide sequence ID" value="NZ_FNEL01000007.1"/>
</dbReference>
<dbReference type="InterPro" id="IPR003390">
    <property type="entry name" value="DNA_integrity_scan_DisA_N"/>
</dbReference>
<keyword evidence="3 10" id="KW-0808">Transferase</keyword>
<dbReference type="GO" id="GO:0004016">
    <property type="term" value="F:adenylate cyclase activity"/>
    <property type="evidence" value="ECO:0007669"/>
    <property type="project" value="UniProtKB-UniRule"/>
</dbReference>
<dbReference type="SUPFAM" id="SSF143597">
    <property type="entry name" value="YojJ-like"/>
    <property type="match status" value="1"/>
</dbReference>
<evidence type="ECO:0000313" key="13">
    <source>
        <dbReference type="Proteomes" id="UP000235682"/>
    </source>
</evidence>
<evidence type="ECO:0000259" key="11">
    <source>
        <dbReference type="PROSITE" id="PS51794"/>
    </source>
</evidence>
<dbReference type="EC" id="2.7.7.85" evidence="10"/>
<organism evidence="12 13">
    <name type="scientific">Dolosicoccus paucivorans</name>
    <dbReference type="NCBI Taxonomy" id="84521"/>
    <lineage>
        <taxon>Bacteria</taxon>
        <taxon>Bacillati</taxon>
        <taxon>Bacillota</taxon>
        <taxon>Bacilli</taxon>
        <taxon>Lactobacillales</taxon>
        <taxon>Aerococcaceae</taxon>
        <taxon>Dolosicoccus</taxon>
    </lineage>
</organism>
<comment type="function">
    <text evidence="10">Catalyzes the condensation of 2 ATP molecules into cyclic di-AMP (c-di-AMP), a second messenger used to regulate differing processes in different bacteria.</text>
</comment>
<feature type="transmembrane region" description="Helical" evidence="10">
    <location>
        <begin position="39"/>
        <end position="58"/>
    </location>
</feature>
<feature type="transmembrane region" description="Helical" evidence="10">
    <location>
        <begin position="6"/>
        <end position="27"/>
    </location>
</feature>
<keyword evidence="13" id="KW-1185">Reference proteome</keyword>
<keyword evidence="4 10" id="KW-0812">Transmembrane</keyword>
<feature type="domain" description="DAC" evidence="11">
    <location>
        <begin position="84"/>
        <end position="242"/>
    </location>
</feature>
<dbReference type="AlphaFoldDB" id="A0A1G8JXF3"/>
<dbReference type="PANTHER" id="PTHR34185">
    <property type="entry name" value="DIADENYLATE CYCLASE"/>
    <property type="match status" value="1"/>
</dbReference>
<dbReference type="PANTHER" id="PTHR34185:SF1">
    <property type="entry name" value="DIADENYLATE CYCLASE"/>
    <property type="match status" value="1"/>
</dbReference>
<evidence type="ECO:0000256" key="9">
    <source>
        <dbReference type="ARBA" id="ARBA00023136"/>
    </source>
</evidence>
<evidence type="ECO:0000256" key="1">
    <source>
        <dbReference type="ARBA" id="ARBA00000877"/>
    </source>
</evidence>
<dbReference type="GO" id="GO:0005524">
    <property type="term" value="F:ATP binding"/>
    <property type="evidence" value="ECO:0007669"/>
    <property type="project" value="UniProtKB-UniRule"/>
</dbReference>
<evidence type="ECO:0000313" key="12">
    <source>
        <dbReference type="EMBL" id="PMC59022.1"/>
    </source>
</evidence>
<dbReference type="Proteomes" id="UP000235682">
    <property type="component" value="Unassembled WGS sequence"/>
</dbReference>
<keyword evidence="9 10" id="KW-0472">Membrane</keyword>
<evidence type="ECO:0000256" key="7">
    <source>
        <dbReference type="ARBA" id="ARBA00022840"/>
    </source>
</evidence>
<comment type="caution">
    <text evidence="12">The sequence shown here is derived from an EMBL/GenBank/DDBJ whole genome shotgun (WGS) entry which is preliminary data.</text>
</comment>
<dbReference type="FunFam" id="3.40.1700.10:FF:000002">
    <property type="entry name" value="Diadenylate cyclase"/>
    <property type="match status" value="1"/>
</dbReference>
<dbReference type="InterPro" id="IPR036888">
    <property type="entry name" value="DNA_integrity_DisA_N_sf"/>
</dbReference>
<protein>
    <recommendedName>
        <fullName evidence="10">Diadenylate cyclase</fullName>
        <shortName evidence="10">DAC</shortName>
        <ecNumber evidence="10">2.7.7.85</ecNumber>
    </recommendedName>
    <alternativeName>
        <fullName evidence="10">Cyclic-di-AMP synthase</fullName>
        <shortName evidence="10">c-di-AMP synthase</shortName>
    </alternativeName>
</protein>
<keyword evidence="7 10" id="KW-0067">ATP-binding</keyword>
<gene>
    <name evidence="10" type="primary">dacA</name>
    <name evidence="12" type="ORF">CJ205_01580</name>
</gene>
<dbReference type="NCBIfam" id="TIGR00159">
    <property type="entry name" value="diadenylate cyclase CdaA"/>
    <property type="match status" value="1"/>
</dbReference>
<keyword evidence="8 10" id="KW-1133">Transmembrane helix</keyword>
<keyword evidence="6 10" id="KW-0547">Nucleotide-binding</keyword>
<dbReference type="PROSITE" id="PS51794">
    <property type="entry name" value="DAC"/>
    <property type="match status" value="1"/>
</dbReference>
<dbReference type="STRING" id="84521.SAMN04487994_100735"/>
<comment type="similarity">
    <text evidence="10">Belongs to the adenylate cyclase family. DacA/CdaA subfamily.</text>
</comment>